<dbReference type="SUPFAM" id="SSF51338">
    <property type="entry name" value="Composite domain of metallo-dependent hydrolases"/>
    <property type="match status" value="1"/>
</dbReference>
<dbReference type="NCBIfam" id="NF011984">
    <property type="entry name" value="PRK15446.1-5"/>
    <property type="match status" value="1"/>
</dbReference>
<dbReference type="Gene3D" id="3.30.110.90">
    <property type="entry name" value="Amidohydrolase"/>
    <property type="match status" value="1"/>
</dbReference>
<reference evidence="2" key="1">
    <citation type="submission" date="2023-09" db="EMBL/GenBank/DDBJ databases">
        <title>Paucibacter sp. APW11 Genome sequencing and assembly.</title>
        <authorList>
            <person name="Kim I."/>
        </authorList>
    </citation>
    <scope>NUCLEOTIDE SEQUENCE</scope>
    <source>
        <strain evidence="2">APW11</strain>
    </source>
</reference>
<dbReference type="InterPro" id="IPR032466">
    <property type="entry name" value="Metal_Hydrolase"/>
</dbReference>
<name>A0ABU3PI94_9BURK</name>
<dbReference type="NCBIfam" id="NF011987">
    <property type="entry name" value="PRK15446.2-3"/>
    <property type="match status" value="1"/>
</dbReference>
<gene>
    <name evidence="2" type="ORF">RQP53_23515</name>
</gene>
<proteinExistence type="predicted"/>
<dbReference type="InterPro" id="IPR012696">
    <property type="entry name" value="PhnM"/>
</dbReference>
<evidence type="ECO:0000259" key="1">
    <source>
        <dbReference type="Pfam" id="PF01979"/>
    </source>
</evidence>
<dbReference type="NCBIfam" id="TIGR02318">
    <property type="entry name" value="phosphono_phnM"/>
    <property type="match status" value="1"/>
</dbReference>
<dbReference type="Proteomes" id="UP001246372">
    <property type="component" value="Unassembled WGS sequence"/>
</dbReference>
<protein>
    <submittedName>
        <fullName evidence="2">Alpha-D-ribose 1-methylphosphonate 5-triphosphate diphosphatase</fullName>
        <ecNumber evidence="2">3.6.1.63</ecNumber>
    </submittedName>
</protein>
<dbReference type="EC" id="3.6.1.63" evidence="2"/>
<dbReference type="RefSeq" id="WP_315653166.1">
    <property type="nucleotide sequence ID" value="NZ_JAVXZY010000014.1"/>
</dbReference>
<organism evidence="2 3">
    <name type="scientific">Roseateles aquae</name>
    <dbReference type="NCBI Taxonomy" id="3077235"/>
    <lineage>
        <taxon>Bacteria</taxon>
        <taxon>Pseudomonadati</taxon>
        <taxon>Pseudomonadota</taxon>
        <taxon>Betaproteobacteria</taxon>
        <taxon>Burkholderiales</taxon>
        <taxon>Sphaerotilaceae</taxon>
        <taxon>Roseateles</taxon>
    </lineage>
</organism>
<feature type="domain" description="Amidohydrolase-related" evidence="1">
    <location>
        <begin position="273"/>
        <end position="372"/>
    </location>
</feature>
<dbReference type="GO" id="GO:0016787">
    <property type="term" value="F:hydrolase activity"/>
    <property type="evidence" value="ECO:0007669"/>
    <property type="project" value="UniProtKB-KW"/>
</dbReference>
<dbReference type="Gene3D" id="3.40.50.10910">
    <property type="entry name" value="Amidohydrolase"/>
    <property type="match status" value="1"/>
</dbReference>
<keyword evidence="2" id="KW-0378">Hydrolase</keyword>
<evidence type="ECO:0000313" key="3">
    <source>
        <dbReference type="Proteomes" id="UP001246372"/>
    </source>
</evidence>
<dbReference type="Gene3D" id="2.30.40.10">
    <property type="entry name" value="Urease, subunit C, domain 1"/>
    <property type="match status" value="2"/>
</dbReference>
<dbReference type="EMBL" id="JAVXZY010000014">
    <property type="protein sequence ID" value="MDT9002269.1"/>
    <property type="molecule type" value="Genomic_DNA"/>
</dbReference>
<dbReference type="PIRSF" id="PIRSF038971">
    <property type="entry name" value="PhnM"/>
    <property type="match status" value="1"/>
</dbReference>
<dbReference type="Gene3D" id="1.20.58.520">
    <property type="entry name" value="Amidohydrolase"/>
    <property type="match status" value="1"/>
</dbReference>
<sequence>MSPLNSTFAGADADELLLSNARVVLADRVLENASVLCRGGRIVDVSAGASTAPGAIDLQGDWLLPGLVEMHTDNLERHVQPRPKTSFPMSAAVLAHDAEVAAAGISTVFDAIGVGDPYGDGFRARDQSELLNVLDRMDAAGVLRADHLIHVRCELPAENAQALFQPFAGHARLALISLMDHTPGQRQWTDIEQARTYYTGKKGWSHATFDEEVRIAPERQARHARPNEAWFATFAREHRIVLASHDDTTPAHAEHAQALGAAMSEFPTTLAAARRARELGLATVAGAPNVVRGGSHSGNVAALDLAREGLLDVLSSDYVPASLLLAAWTLMRDAGYSPAEALAVVSLNPARACGLADRGQILPGLRADLVRVREVAGQPVVRQLWRQQQRVL</sequence>
<dbReference type="NCBIfam" id="NF011990">
    <property type="entry name" value="PRK15446.2-6"/>
    <property type="match status" value="1"/>
</dbReference>
<dbReference type="Pfam" id="PF01979">
    <property type="entry name" value="Amidohydro_1"/>
    <property type="match status" value="1"/>
</dbReference>
<comment type="caution">
    <text evidence="2">The sequence shown here is derived from an EMBL/GenBank/DDBJ whole genome shotgun (WGS) entry which is preliminary data.</text>
</comment>
<accession>A0ABU3PI94</accession>
<keyword evidence="3" id="KW-1185">Reference proteome</keyword>
<dbReference type="PANTHER" id="PTHR43135:SF3">
    <property type="entry name" value="ALPHA-D-RIBOSE 1-METHYLPHOSPHONATE 5-TRIPHOSPHATE DIPHOSPHATASE"/>
    <property type="match status" value="1"/>
</dbReference>
<dbReference type="PANTHER" id="PTHR43135">
    <property type="entry name" value="ALPHA-D-RIBOSE 1-METHYLPHOSPHONATE 5-TRIPHOSPHATE DIPHOSPHATASE"/>
    <property type="match status" value="1"/>
</dbReference>
<dbReference type="InterPro" id="IPR006680">
    <property type="entry name" value="Amidohydro-rel"/>
</dbReference>
<dbReference type="InterPro" id="IPR011059">
    <property type="entry name" value="Metal-dep_hydrolase_composite"/>
</dbReference>
<dbReference type="SUPFAM" id="SSF51556">
    <property type="entry name" value="Metallo-dependent hydrolases"/>
    <property type="match status" value="1"/>
</dbReference>
<evidence type="ECO:0000313" key="2">
    <source>
        <dbReference type="EMBL" id="MDT9002269.1"/>
    </source>
</evidence>
<dbReference type="InterPro" id="IPR051781">
    <property type="entry name" value="Metallo-dep_Hydrolase"/>
</dbReference>
<dbReference type="CDD" id="cd01306">
    <property type="entry name" value="PhnM"/>
    <property type="match status" value="1"/>
</dbReference>